<protein>
    <recommendedName>
        <fullName evidence="2">2EXR domain-containing protein</fullName>
    </recommendedName>
</protein>
<dbReference type="InterPro" id="IPR045518">
    <property type="entry name" value="2EXR"/>
</dbReference>
<evidence type="ECO:0000313" key="4">
    <source>
        <dbReference type="Proteomes" id="UP001187682"/>
    </source>
</evidence>
<evidence type="ECO:0000256" key="1">
    <source>
        <dbReference type="SAM" id="MobiDB-lite"/>
    </source>
</evidence>
<dbReference type="Pfam" id="PF20150">
    <property type="entry name" value="2EXR"/>
    <property type="match status" value="1"/>
</dbReference>
<comment type="caution">
    <text evidence="3">The sequence shown here is derived from an EMBL/GenBank/DDBJ whole genome shotgun (WGS) entry which is preliminary data.</text>
</comment>
<dbReference type="AlphaFoldDB" id="A0AAE8N690"/>
<feature type="domain" description="2EXR" evidence="2">
    <location>
        <begin position="36"/>
        <end position="129"/>
    </location>
</feature>
<name>A0AAE8N690_9PEZI</name>
<gene>
    <name evidence="3" type="ORF">DNG_09088</name>
</gene>
<dbReference type="Proteomes" id="UP001187682">
    <property type="component" value="Unassembled WGS sequence"/>
</dbReference>
<evidence type="ECO:0000259" key="2">
    <source>
        <dbReference type="Pfam" id="PF20150"/>
    </source>
</evidence>
<feature type="region of interest" description="Disordered" evidence="1">
    <location>
        <begin position="337"/>
        <end position="364"/>
    </location>
</feature>
<accession>A0AAE8N690</accession>
<keyword evidence="4" id="KW-1185">Reference proteome</keyword>
<evidence type="ECO:0000313" key="3">
    <source>
        <dbReference type="EMBL" id="SPO06399.1"/>
    </source>
</evidence>
<reference evidence="3" key="1">
    <citation type="submission" date="2018-03" db="EMBL/GenBank/DDBJ databases">
        <authorList>
            <person name="Guldener U."/>
        </authorList>
    </citation>
    <scope>NUCLEOTIDE SEQUENCE</scope>
</reference>
<dbReference type="EMBL" id="ONZQ02000015">
    <property type="protein sequence ID" value="SPO06399.1"/>
    <property type="molecule type" value="Genomic_DNA"/>
</dbReference>
<sequence length="364" mass="42685">MDDSYKIMYKALMEEEEQLEDEKYRKRRPTKSKRTFHRFERLTPELRARVWKYYCPALADQPLILQFSLLNNFILTGESLASHTETVRAMLAVNRESRPLALRELPDALDIYPKTMKAIVRFRRERDIILLHKVFGDSDWGDVPGFSDRVVNLAMSLTEVETLPDYTKSIERLCRFCLAFPNLKVLWVCLDYRGYQSYWDVNRDRKRLAVDRWPWCHDGSSRMLTLDYVDNAFAPLDAGEVADAQVWLPDLDNTLLHEEANSLATRRAHPWAYMPGEEPEWTKLIPKGNAYEWFLLRSFKEEKDMEPDMFTEEEMARLKSIYMWPLVARHFGIRRAPPIRRKKTSGQPAGRNTGRVPLSSLGTA</sequence>
<proteinExistence type="predicted"/>
<organism evidence="3 4">
    <name type="scientific">Cephalotrichum gorgonifer</name>
    <dbReference type="NCBI Taxonomy" id="2041049"/>
    <lineage>
        <taxon>Eukaryota</taxon>
        <taxon>Fungi</taxon>
        <taxon>Dikarya</taxon>
        <taxon>Ascomycota</taxon>
        <taxon>Pezizomycotina</taxon>
        <taxon>Sordariomycetes</taxon>
        <taxon>Hypocreomycetidae</taxon>
        <taxon>Microascales</taxon>
        <taxon>Microascaceae</taxon>
        <taxon>Cephalotrichum</taxon>
    </lineage>
</organism>